<dbReference type="RefSeq" id="WP_141376366.1">
    <property type="nucleotide sequence ID" value="NZ_BAPL01000025.1"/>
</dbReference>
<sequence length="562" mass="60766">MRCKPLFPTIAFTTMLLSGIAPVAQAASVDDAEIRALRAEMASMRREMQQQIVTLRSQLAKTDAAQKQATRGHHASRQISSGPVEHGVQFDDAALHKPIGPSGVGTPPSDRGDTMSWKDFRAATAKDEEVRVGGMNIGFPKGRFTVSTEDGAYALSIGLAFHEDFGGFMGMSSAPGQTRGDFSGLTENARRLRIPFTFRYKDWVANVTPDFGAGNVDGATTDQTLYEANLNYTGLHNTILTVGYFQPRVTEEDSESSNDFMMMERPNITNVVRNISAGDARFSLGGLHYEKRWWIAAYFTGQSFGGRSGYTGPNQNQTNNPLGGTFRVAGRPFVSKDVDLHVGISAVSSFRPATNSATGARSYSAGGNPEVALTTTNLLGSGTMTNVDSVWAAGPELGLRWKKFVVKAEYYNIGVTRSLGAVDYAKGMGNVNLDGYYVAANYTLFGKGRAYNEKEGAFGAPGVEHEFDPKHGYWGALELTGRYSVSDFHDVAINGTAPGKNNGNQQTVWSGGLNWYPNRHFRVMLDFNHFMVSGNGTGDSIGVINGYGRDGNSLAARVQAAF</sequence>
<feature type="region of interest" description="Disordered" evidence="1">
    <location>
        <begin position="95"/>
        <end position="114"/>
    </location>
</feature>
<evidence type="ECO:0000256" key="1">
    <source>
        <dbReference type="SAM" id="MobiDB-lite"/>
    </source>
</evidence>
<keyword evidence="4" id="KW-1185">Reference proteome</keyword>
<dbReference type="EMBL" id="BJMV01000007">
    <property type="protein sequence ID" value="GEB85819.1"/>
    <property type="molecule type" value="Genomic_DNA"/>
</dbReference>
<dbReference type="InterPro" id="IPR023614">
    <property type="entry name" value="Porin_dom_sf"/>
</dbReference>
<gene>
    <name evidence="3" type="primary">oprP</name>
    <name evidence="3" type="ORF">APE01nite_16160</name>
</gene>
<keyword evidence="2" id="KW-0732">Signal</keyword>
<evidence type="ECO:0000313" key="3">
    <source>
        <dbReference type="EMBL" id="GEB85819.1"/>
    </source>
</evidence>
<feature type="chain" id="PRO_5021230239" evidence="2">
    <location>
        <begin position="27"/>
        <end position="562"/>
    </location>
</feature>
<evidence type="ECO:0000256" key="2">
    <source>
        <dbReference type="SAM" id="SignalP"/>
    </source>
</evidence>
<dbReference type="AlphaFoldDB" id="A0A4Y3TWI5"/>
<accession>A0A4Y3TWI5</accession>
<dbReference type="Proteomes" id="UP000317730">
    <property type="component" value="Unassembled WGS sequence"/>
</dbReference>
<feature type="signal peptide" evidence="2">
    <location>
        <begin position="1"/>
        <end position="26"/>
    </location>
</feature>
<comment type="caution">
    <text evidence="3">The sequence shown here is derived from an EMBL/GenBank/DDBJ whole genome shotgun (WGS) entry which is preliminary data.</text>
</comment>
<dbReference type="InterPro" id="IPR010870">
    <property type="entry name" value="Porin_O/P"/>
</dbReference>
<dbReference type="OrthoDB" id="7217987at2"/>
<dbReference type="Pfam" id="PF07396">
    <property type="entry name" value="Porin_O_P"/>
    <property type="match status" value="1"/>
</dbReference>
<reference evidence="3 4" key="1">
    <citation type="submission" date="2019-06" db="EMBL/GenBank/DDBJ databases">
        <title>Whole genome shotgun sequence of Acetobacter peroxydans NBRC 13755.</title>
        <authorList>
            <person name="Hosoyama A."/>
            <person name="Uohara A."/>
            <person name="Ohji S."/>
            <person name="Ichikawa N."/>
        </authorList>
    </citation>
    <scope>NUCLEOTIDE SEQUENCE [LARGE SCALE GENOMIC DNA]</scope>
    <source>
        <strain evidence="3 4">NBRC 13755</strain>
    </source>
</reference>
<dbReference type="Gene3D" id="2.40.160.10">
    <property type="entry name" value="Porin"/>
    <property type="match status" value="1"/>
</dbReference>
<name>A0A4Y3TWI5_9PROT</name>
<evidence type="ECO:0000313" key="4">
    <source>
        <dbReference type="Proteomes" id="UP000317730"/>
    </source>
</evidence>
<feature type="region of interest" description="Disordered" evidence="1">
    <location>
        <begin position="63"/>
        <end position="83"/>
    </location>
</feature>
<protein>
    <submittedName>
        <fullName evidence="3">Porin P</fullName>
    </submittedName>
</protein>
<organism evidence="3 4">
    <name type="scientific">Acetobacter peroxydans</name>
    <dbReference type="NCBI Taxonomy" id="104098"/>
    <lineage>
        <taxon>Bacteria</taxon>
        <taxon>Pseudomonadati</taxon>
        <taxon>Pseudomonadota</taxon>
        <taxon>Alphaproteobacteria</taxon>
        <taxon>Acetobacterales</taxon>
        <taxon>Acetobacteraceae</taxon>
        <taxon>Acetobacter</taxon>
    </lineage>
</organism>
<proteinExistence type="predicted"/>